<feature type="compositionally biased region" description="Polar residues" evidence="1">
    <location>
        <begin position="659"/>
        <end position="668"/>
    </location>
</feature>
<evidence type="ECO:0000256" key="1">
    <source>
        <dbReference type="SAM" id="MobiDB-lite"/>
    </source>
</evidence>
<name>A0AA39GHI3_SARSR</name>
<dbReference type="AlphaFoldDB" id="A0AA39GHI3"/>
<feature type="region of interest" description="Disordered" evidence="1">
    <location>
        <begin position="832"/>
        <end position="940"/>
    </location>
</feature>
<reference evidence="2" key="1">
    <citation type="submission" date="2022-10" db="EMBL/GenBank/DDBJ databases">
        <title>Determination and structural analysis of whole genome sequence of Sarocladium strictum F4-1.</title>
        <authorList>
            <person name="Hu L."/>
            <person name="Jiang Y."/>
        </authorList>
    </citation>
    <scope>NUCLEOTIDE SEQUENCE</scope>
    <source>
        <strain evidence="2">F4-1</strain>
    </source>
</reference>
<proteinExistence type="predicted"/>
<dbReference type="EMBL" id="JAPDFR010000004">
    <property type="protein sequence ID" value="KAK0387442.1"/>
    <property type="molecule type" value="Genomic_DNA"/>
</dbReference>
<feature type="compositionally biased region" description="Polar residues" evidence="1">
    <location>
        <begin position="907"/>
        <end position="920"/>
    </location>
</feature>
<sequence length="940" mass="103381">MASAPFDPLYTGANLFDIYTDGFAGQISQPGLPEGGCNFVDLTLGANGAKCGCRRFWSRQVMASAGGQDQTGWCMCNHHACFHDPGEPRAQDPVANVVGQENERPRAGRAPLSPVMDVPSQVPPTFLPLNQQTYRNEASLSFLMNQALDVEHPMPQAIPQPPGSIPDTLAWGDLVQSPNGQNALPPIPSQCLMPSQTTSTTSSAQARYLRPFAGKGLQTLSGVTGAQPRSPLGGQHKPKEAMGPPPPLDIQSRDGSPLVASVTREGDTQQSLAALESARGATSGVSRQSFRNLSETVSGHAQRLDRLETISFSAGAHDECAEKHDNVDLRVTELEGKIEEVEKLINETGSVIGRRDRDDDANESVASVATSVASRALHSQELQSQLQALQAQVSQLQSALPTFAHPWEVEVVFLPFPLQSIWQGIHHFRNTTNNNDDWTQMPMTYSTTTLRSQSPFFGDWATPEHDDNWLLPKACGDSSIIDKRLRSRGLVRTVSVKGPDARSVQMAMNSVFGDVFREMGLATRPHSNNPRIARFYGLQSTWVPLRKIHKDSRLRFLSPPEMLSPAMWDVQFLTSVMMRSSEPRLFVTHPEAYIQDHCAFDNGWTWHKIRTMDRVYPDMTESQEVPEADALEDYWAFSEPLDNEASATPLPAPARQRVRMSSSPSQQYFPAKQSWSSASQMPRSSSPAVKSRRRSRPPHIRTTSMPVSGHDTRSPASARRRIASGGYSRRSTPSARTGSQSAVTKRRQARSPSHARFTPRWTASPSPGPLALQERQHARGTTPFAYATPHSNAPLQEMRSIRAGSAQPMDMDYYGGPHADEDGDFDIQIYESESEDADFDGSSESAEEEEMMTHAQPRRPESLVRQAHAMLPEDEPWPGIEDQELHGSDGENVDPSAIGDREDVASDVSSQPSEYPSTQRAWPEGGVEGGFLIHEDGDEA</sequence>
<feature type="region of interest" description="Disordered" evidence="1">
    <location>
        <begin position="644"/>
        <end position="775"/>
    </location>
</feature>
<dbReference type="Proteomes" id="UP001175261">
    <property type="component" value="Unassembled WGS sequence"/>
</dbReference>
<feature type="compositionally biased region" description="Low complexity" evidence="1">
    <location>
        <begin position="674"/>
        <end position="686"/>
    </location>
</feature>
<feature type="compositionally biased region" description="Polar residues" evidence="1">
    <location>
        <begin position="732"/>
        <end position="743"/>
    </location>
</feature>
<evidence type="ECO:0000313" key="3">
    <source>
        <dbReference type="Proteomes" id="UP001175261"/>
    </source>
</evidence>
<keyword evidence="3" id="KW-1185">Reference proteome</keyword>
<organism evidence="2 3">
    <name type="scientific">Sarocladium strictum</name>
    <name type="common">Black bundle disease fungus</name>
    <name type="synonym">Acremonium strictum</name>
    <dbReference type="NCBI Taxonomy" id="5046"/>
    <lineage>
        <taxon>Eukaryota</taxon>
        <taxon>Fungi</taxon>
        <taxon>Dikarya</taxon>
        <taxon>Ascomycota</taxon>
        <taxon>Pezizomycotina</taxon>
        <taxon>Sordariomycetes</taxon>
        <taxon>Hypocreomycetidae</taxon>
        <taxon>Hypocreales</taxon>
        <taxon>Sarocladiaceae</taxon>
        <taxon>Sarocladium</taxon>
    </lineage>
</organism>
<protein>
    <submittedName>
        <fullName evidence="2">Uncharacterized protein</fullName>
    </submittedName>
</protein>
<feature type="region of interest" description="Disordered" evidence="1">
    <location>
        <begin position="219"/>
        <end position="269"/>
    </location>
</feature>
<accession>A0AA39GHI3</accession>
<comment type="caution">
    <text evidence="2">The sequence shown here is derived from an EMBL/GenBank/DDBJ whole genome shotgun (WGS) entry which is preliminary data.</text>
</comment>
<gene>
    <name evidence="2" type="ORF">NLU13_5754</name>
</gene>
<evidence type="ECO:0000313" key="2">
    <source>
        <dbReference type="EMBL" id="KAK0387442.1"/>
    </source>
</evidence>
<feature type="compositionally biased region" description="Acidic residues" evidence="1">
    <location>
        <begin position="832"/>
        <end position="850"/>
    </location>
</feature>
<feature type="compositionally biased region" description="Basic residues" evidence="1">
    <location>
        <begin position="690"/>
        <end position="699"/>
    </location>
</feature>